<reference evidence="2" key="1">
    <citation type="journal article" date="2019" name="Int. J. Syst. Evol. Microbiol.">
        <title>The Global Catalogue of Microorganisms (GCM) 10K type strain sequencing project: providing services to taxonomists for standard genome sequencing and annotation.</title>
        <authorList>
            <consortium name="The Broad Institute Genomics Platform"/>
            <consortium name="The Broad Institute Genome Sequencing Center for Infectious Disease"/>
            <person name="Wu L."/>
            <person name="Ma J."/>
        </authorList>
    </citation>
    <scope>NUCLEOTIDE SEQUENCE [LARGE SCALE GENOMIC DNA]</scope>
    <source>
        <strain evidence="2">NBRC 108725</strain>
    </source>
</reference>
<evidence type="ECO:0000313" key="2">
    <source>
        <dbReference type="Proteomes" id="UP001321498"/>
    </source>
</evidence>
<name>A0ABN6XJK8_9MICO</name>
<dbReference type="EMBL" id="AP027731">
    <property type="protein sequence ID" value="BDZ45103.1"/>
    <property type="molecule type" value="Genomic_DNA"/>
</dbReference>
<organism evidence="1 2">
    <name type="scientific">Naasia aerilata</name>
    <dbReference type="NCBI Taxonomy" id="1162966"/>
    <lineage>
        <taxon>Bacteria</taxon>
        <taxon>Bacillati</taxon>
        <taxon>Actinomycetota</taxon>
        <taxon>Actinomycetes</taxon>
        <taxon>Micrococcales</taxon>
        <taxon>Microbacteriaceae</taxon>
        <taxon>Naasia</taxon>
    </lineage>
</organism>
<dbReference type="RefSeq" id="WP_286278504.1">
    <property type="nucleotide sequence ID" value="NZ_AP027731.1"/>
</dbReference>
<sequence>MPDPWVAQLDELELRVIALLEGRLGDIAPWAPPTGLPPLPADLAPRASALLDAQREALGHLESERIRVLAEMSSARRHTAGVREERAVYFDATA</sequence>
<evidence type="ECO:0000313" key="1">
    <source>
        <dbReference type="EMBL" id="BDZ45103.1"/>
    </source>
</evidence>
<keyword evidence="2" id="KW-1185">Reference proteome</keyword>
<protein>
    <recommendedName>
        <fullName evidence="3">Flagellar protein FliT</fullName>
    </recommendedName>
</protein>
<evidence type="ECO:0008006" key="3">
    <source>
        <dbReference type="Google" id="ProtNLM"/>
    </source>
</evidence>
<accession>A0ABN6XJK8</accession>
<proteinExistence type="predicted"/>
<dbReference type="Proteomes" id="UP001321498">
    <property type="component" value="Chromosome"/>
</dbReference>
<gene>
    <name evidence="1" type="ORF">GCM10025866_10120</name>
</gene>